<feature type="region of interest" description="Disordered" evidence="5">
    <location>
        <begin position="1"/>
        <end position="34"/>
    </location>
</feature>
<dbReference type="OrthoDB" id="444265at2759"/>
<feature type="domain" description="RING-type" evidence="6">
    <location>
        <begin position="466"/>
        <end position="514"/>
    </location>
</feature>
<dbReference type="PANTHER" id="PTHR14155:SF627">
    <property type="entry name" value="OS06G0192800 PROTEIN"/>
    <property type="match status" value="1"/>
</dbReference>
<gene>
    <name evidence="7" type="ORF">OCU04_010362</name>
</gene>
<comment type="caution">
    <text evidence="7">The sequence shown here is derived from an EMBL/GenBank/DDBJ whole genome shotgun (WGS) entry which is preliminary data.</text>
</comment>
<evidence type="ECO:0000256" key="3">
    <source>
        <dbReference type="ARBA" id="ARBA00022833"/>
    </source>
</evidence>
<feature type="compositionally biased region" description="Basic and acidic residues" evidence="5">
    <location>
        <begin position="25"/>
        <end position="34"/>
    </location>
</feature>
<sequence length="520" mass="58097">MSENIGEPSSSLSGQENEEQYTENEEYRLLRDDLSGDRLEYLNDNVPRLMNMMYQGSNETRSELDTQGAASSYESNSTTTPSPTSSVVNTEESFRENEEEHMLNEGAQGSTMMHEPSLDFSSHQFNFENSPPAHDPSSIMIPENPQQNEGLHTQSSQSQSSSAIQTNQQRRSELRAQQASRRRNSVSTTSQVASNRPISREGIQPYQGEVMQPDDSRNPFMPHTSSWRSRGALTDRRARLNGVSSNSSQTSEFSQMPHSVIDGPQANISLSIVDRTLPQRTNSQVAPMEARREVFQLFRDQPDRPGITRLEAVENDENAEINQVPNENNARPLPSTQLLETAANAEINQVPDANNARPLPSIQLLETAANAANEATGTYRYRPSPFLEPVENPFLAVNPDMVLEGVVTRMTISGLRNQHCYDIRVEWIKRLLISGNVNDSDACPICQENYTAPLEAPTNVRERHTCPDCHLNYTTTPNPGDAHDACAMPDCLHVFGRCCIIKWLKDKDTCPMCRATVDLP</sequence>
<feature type="region of interest" description="Disordered" evidence="5">
    <location>
        <begin position="58"/>
        <end position="233"/>
    </location>
</feature>
<evidence type="ECO:0000256" key="5">
    <source>
        <dbReference type="SAM" id="MobiDB-lite"/>
    </source>
</evidence>
<dbReference type="InterPro" id="IPR001841">
    <property type="entry name" value="Znf_RING"/>
</dbReference>
<keyword evidence="3" id="KW-0862">Zinc</keyword>
<evidence type="ECO:0000259" key="6">
    <source>
        <dbReference type="PROSITE" id="PS50089"/>
    </source>
</evidence>
<evidence type="ECO:0000256" key="1">
    <source>
        <dbReference type="ARBA" id="ARBA00022723"/>
    </source>
</evidence>
<feature type="compositionally biased region" description="Low complexity" evidence="5">
    <location>
        <begin position="71"/>
        <end position="91"/>
    </location>
</feature>
<feature type="compositionally biased region" description="Basic and acidic residues" evidence="5">
    <location>
        <begin position="92"/>
        <end position="103"/>
    </location>
</feature>
<dbReference type="InterPro" id="IPR013083">
    <property type="entry name" value="Znf_RING/FYVE/PHD"/>
</dbReference>
<evidence type="ECO:0000256" key="2">
    <source>
        <dbReference type="ARBA" id="ARBA00022771"/>
    </source>
</evidence>
<feature type="compositionally biased region" description="Low complexity" evidence="5">
    <location>
        <begin position="154"/>
        <end position="169"/>
    </location>
</feature>
<keyword evidence="8" id="KW-1185">Reference proteome</keyword>
<feature type="compositionally biased region" description="Polar residues" evidence="5">
    <location>
        <begin position="1"/>
        <end position="14"/>
    </location>
</feature>
<feature type="compositionally biased region" description="Polar residues" evidence="5">
    <location>
        <begin position="144"/>
        <end position="153"/>
    </location>
</feature>
<dbReference type="EMBL" id="JAPEIS010000012">
    <property type="protein sequence ID" value="KAJ8061299.1"/>
    <property type="molecule type" value="Genomic_DNA"/>
</dbReference>
<dbReference type="InterPro" id="IPR053238">
    <property type="entry name" value="RING-H2_zinc_finger"/>
</dbReference>
<proteinExistence type="predicted"/>
<keyword evidence="1" id="KW-0479">Metal-binding</keyword>
<organism evidence="7 8">
    <name type="scientific">Sclerotinia nivalis</name>
    <dbReference type="NCBI Taxonomy" id="352851"/>
    <lineage>
        <taxon>Eukaryota</taxon>
        <taxon>Fungi</taxon>
        <taxon>Dikarya</taxon>
        <taxon>Ascomycota</taxon>
        <taxon>Pezizomycotina</taxon>
        <taxon>Leotiomycetes</taxon>
        <taxon>Helotiales</taxon>
        <taxon>Sclerotiniaceae</taxon>
        <taxon>Sclerotinia</taxon>
    </lineage>
</organism>
<dbReference type="AlphaFoldDB" id="A0A9X0AF87"/>
<accession>A0A9X0AF87</accession>
<feature type="compositionally biased region" description="Polar residues" evidence="5">
    <location>
        <begin position="119"/>
        <end position="129"/>
    </location>
</feature>
<evidence type="ECO:0000313" key="8">
    <source>
        <dbReference type="Proteomes" id="UP001152300"/>
    </source>
</evidence>
<keyword evidence="2 4" id="KW-0863">Zinc-finger</keyword>
<evidence type="ECO:0000256" key="4">
    <source>
        <dbReference type="PROSITE-ProRule" id="PRU00175"/>
    </source>
</evidence>
<dbReference type="SUPFAM" id="SSF57850">
    <property type="entry name" value="RING/U-box"/>
    <property type="match status" value="1"/>
</dbReference>
<protein>
    <recommendedName>
        <fullName evidence="6">RING-type domain-containing protein</fullName>
    </recommendedName>
</protein>
<dbReference type="PANTHER" id="PTHR14155">
    <property type="entry name" value="RING FINGER DOMAIN-CONTAINING"/>
    <property type="match status" value="1"/>
</dbReference>
<dbReference type="PROSITE" id="PS50089">
    <property type="entry name" value="ZF_RING_2"/>
    <property type="match status" value="1"/>
</dbReference>
<reference evidence="7" key="1">
    <citation type="submission" date="2022-11" db="EMBL/GenBank/DDBJ databases">
        <title>Genome Resource of Sclerotinia nivalis Strain SnTB1, a Plant Pathogen Isolated from American Ginseng.</title>
        <authorList>
            <person name="Fan S."/>
        </authorList>
    </citation>
    <scope>NUCLEOTIDE SEQUENCE</scope>
    <source>
        <strain evidence="7">SnTB1</strain>
    </source>
</reference>
<dbReference type="Gene3D" id="3.30.40.10">
    <property type="entry name" value="Zinc/RING finger domain, C3HC4 (zinc finger)"/>
    <property type="match status" value="1"/>
</dbReference>
<feature type="compositionally biased region" description="Polar residues" evidence="5">
    <location>
        <begin position="175"/>
        <end position="197"/>
    </location>
</feature>
<name>A0A9X0AF87_9HELO</name>
<dbReference type="Proteomes" id="UP001152300">
    <property type="component" value="Unassembled WGS sequence"/>
</dbReference>
<dbReference type="GO" id="GO:0008270">
    <property type="term" value="F:zinc ion binding"/>
    <property type="evidence" value="ECO:0007669"/>
    <property type="project" value="UniProtKB-KW"/>
</dbReference>
<evidence type="ECO:0000313" key="7">
    <source>
        <dbReference type="EMBL" id="KAJ8061299.1"/>
    </source>
</evidence>